<organism evidence="1 2">
    <name type="scientific">Micromonospora qiuiae</name>
    <dbReference type="NCBI Taxonomy" id="502268"/>
    <lineage>
        <taxon>Bacteria</taxon>
        <taxon>Bacillati</taxon>
        <taxon>Actinomycetota</taxon>
        <taxon>Actinomycetes</taxon>
        <taxon>Micromonosporales</taxon>
        <taxon>Micromonosporaceae</taxon>
        <taxon>Micromonospora</taxon>
    </lineage>
</organism>
<proteinExistence type="predicted"/>
<name>A0ABQ4JMB9_9ACTN</name>
<evidence type="ECO:0000313" key="1">
    <source>
        <dbReference type="EMBL" id="GIJ30652.1"/>
    </source>
</evidence>
<keyword evidence="2" id="KW-1185">Reference proteome</keyword>
<dbReference type="Proteomes" id="UP000653076">
    <property type="component" value="Unassembled WGS sequence"/>
</dbReference>
<evidence type="ECO:0000313" key="2">
    <source>
        <dbReference type="Proteomes" id="UP000653076"/>
    </source>
</evidence>
<gene>
    <name evidence="1" type="ORF">Vqi01_58140</name>
</gene>
<dbReference type="RefSeq" id="WP_204038344.1">
    <property type="nucleotide sequence ID" value="NZ_BOPC01000127.1"/>
</dbReference>
<dbReference type="EMBL" id="BOPC01000127">
    <property type="protein sequence ID" value="GIJ30652.1"/>
    <property type="molecule type" value="Genomic_DNA"/>
</dbReference>
<reference evidence="1 2" key="1">
    <citation type="submission" date="2021-01" db="EMBL/GenBank/DDBJ databases">
        <title>Whole genome shotgun sequence of Verrucosispora qiuiae NBRC 106684.</title>
        <authorList>
            <person name="Komaki H."/>
            <person name="Tamura T."/>
        </authorList>
    </citation>
    <scope>NUCLEOTIDE SEQUENCE [LARGE SCALE GENOMIC DNA]</scope>
    <source>
        <strain evidence="1 2">NBRC 106684</strain>
    </source>
</reference>
<sequence>MTTTASFALSTALPQHGVGADFRLSDLLARQREGRNTVFVNDDVLHHETGNDPLLYTAHRDVLPRRHALGTDWYADLVEYQPGILPGGELHRSTGHWNTPTQLEVFQTLTGRTLMITAWRTATGQPVLRYQECPADALAAIPFGGWHLTLVLDGPAAVFNFYTDLPTAGDPSAEQVDLDADKYRRAPAVEITAVRTGDGFQLTGGGLIAWGPAEQTTEPTWLRQALDGASLPEFYRTADDSALATLTRHAHRHLPTHTPHHRETESR</sequence>
<comment type="caution">
    <text evidence="1">The sequence shown here is derived from an EMBL/GenBank/DDBJ whole genome shotgun (WGS) entry which is preliminary data.</text>
</comment>
<protein>
    <submittedName>
        <fullName evidence="1">Uncharacterized protein</fullName>
    </submittedName>
</protein>
<accession>A0ABQ4JMB9</accession>